<dbReference type="Proteomes" id="UP000799428">
    <property type="component" value="Unassembled WGS sequence"/>
</dbReference>
<protein>
    <submittedName>
        <fullName evidence="2">Uncharacterized protein</fullName>
    </submittedName>
</protein>
<proteinExistence type="predicted"/>
<accession>A0A6G1KN65</accession>
<keyword evidence="3" id="KW-1185">Reference proteome</keyword>
<evidence type="ECO:0000256" key="1">
    <source>
        <dbReference type="SAM" id="SignalP"/>
    </source>
</evidence>
<reference evidence="2" key="1">
    <citation type="journal article" date="2020" name="Stud. Mycol.">
        <title>101 Dothideomycetes genomes: a test case for predicting lifestyles and emergence of pathogens.</title>
        <authorList>
            <person name="Haridas S."/>
            <person name="Albert R."/>
            <person name="Binder M."/>
            <person name="Bloem J."/>
            <person name="Labutti K."/>
            <person name="Salamov A."/>
            <person name="Andreopoulos B."/>
            <person name="Baker S."/>
            <person name="Barry K."/>
            <person name="Bills G."/>
            <person name="Bluhm B."/>
            <person name="Cannon C."/>
            <person name="Castanera R."/>
            <person name="Culley D."/>
            <person name="Daum C."/>
            <person name="Ezra D."/>
            <person name="Gonzalez J."/>
            <person name="Henrissat B."/>
            <person name="Kuo A."/>
            <person name="Liang C."/>
            <person name="Lipzen A."/>
            <person name="Lutzoni F."/>
            <person name="Magnuson J."/>
            <person name="Mondo S."/>
            <person name="Nolan M."/>
            <person name="Ohm R."/>
            <person name="Pangilinan J."/>
            <person name="Park H.-J."/>
            <person name="Ramirez L."/>
            <person name="Alfaro M."/>
            <person name="Sun H."/>
            <person name="Tritt A."/>
            <person name="Yoshinaga Y."/>
            <person name="Zwiers L.-H."/>
            <person name="Turgeon B."/>
            <person name="Goodwin S."/>
            <person name="Spatafora J."/>
            <person name="Crous P."/>
            <person name="Grigoriev I."/>
        </authorList>
    </citation>
    <scope>NUCLEOTIDE SEQUENCE</scope>
    <source>
        <strain evidence="2">CBS 279.74</strain>
    </source>
</reference>
<evidence type="ECO:0000313" key="3">
    <source>
        <dbReference type="Proteomes" id="UP000799428"/>
    </source>
</evidence>
<evidence type="ECO:0000313" key="2">
    <source>
        <dbReference type="EMBL" id="KAF2713985.1"/>
    </source>
</evidence>
<sequence length="62" mass="6442">MQIQNLLLTVTAFTLIAFAIAAPIPDNTEASVATIYEKSCGPEPVGTINARGTHAMEAACGH</sequence>
<feature type="chain" id="PRO_5026317173" evidence="1">
    <location>
        <begin position="22"/>
        <end position="62"/>
    </location>
</feature>
<name>A0A6G1KN65_9PLEO</name>
<organism evidence="2 3">
    <name type="scientific">Pleomassaria siparia CBS 279.74</name>
    <dbReference type="NCBI Taxonomy" id="1314801"/>
    <lineage>
        <taxon>Eukaryota</taxon>
        <taxon>Fungi</taxon>
        <taxon>Dikarya</taxon>
        <taxon>Ascomycota</taxon>
        <taxon>Pezizomycotina</taxon>
        <taxon>Dothideomycetes</taxon>
        <taxon>Pleosporomycetidae</taxon>
        <taxon>Pleosporales</taxon>
        <taxon>Pleomassariaceae</taxon>
        <taxon>Pleomassaria</taxon>
    </lineage>
</organism>
<dbReference type="AlphaFoldDB" id="A0A6G1KN65"/>
<dbReference type="EMBL" id="MU005765">
    <property type="protein sequence ID" value="KAF2713985.1"/>
    <property type="molecule type" value="Genomic_DNA"/>
</dbReference>
<feature type="signal peptide" evidence="1">
    <location>
        <begin position="1"/>
        <end position="21"/>
    </location>
</feature>
<gene>
    <name evidence="2" type="ORF">K504DRAFT_498781</name>
</gene>
<keyword evidence="1" id="KW-0732">Signal</keyword>